<feature type="domain" description="NYN" evidence="1">
    <location>
        <begin position="20"/>
        <end position="103"/>
    </location>
</feature>
<reference evidence="4" key="1">
    <citation type="journal article" date="2024" name="IScience">
        <title>Strigolactones Initiate the Formation of Haustorium-like Structures in Castilleja.</title>
        <authorList>
            <person name="Buerger M."/>
            <person name="Peterson D."/>
            <person name="Chory J."/>
        </authorList>
    </citation>
    <scope>NUCLEOTIDE SEQUENCE [LARGE SCALE GENOMIC DNA]</scope>
</reference>
<feature type="domain" description="DUF7625" evidence="2">
    <location>
        <begin position="129"/>
        <end position="213"/>
    </location>
</feature>
<accession>A0ABD3BDG2</accession>
<proteinExistence type="predicted"/>
<dbReference type="AlphaFoldDB" id="A0ABD3BDG2"/>
<dbReference type="InterPro" id="IPR024768">
    <property type="entry name" value="Marf1"/>
</dbReference>
<keyword evidence="4" id="KW-1185">Reference proteome</keyword>
<sequence>MKCSGPPFISGAGNINLINRDLHDELFRSGIRIARVRSRKKDSSDKTIVARMMAWAIDNPAPADILLISGDDDFTLPLCLLRERGYNVMVAHLKNSTSRFLAKEVNCTWYWTTLVEGGLPYHHVNPEIAKTLKRCVQGLLKALDTLQMDRVIPTKENISINVRHGEERYRNIDVSKALQLFVDQKKIYKQLTLKNWEIYVHHDKLLWPCNDITACHFVQTTQETWDLILNFLRSPAERACLIASTCRYEAAWTTTPGSWEITIDI</sequence>
<dbReference type="PANTHER" id="PTHR14379:SF3">
    <property type="entry name" value="MEIOSIS REGULATOR AND MRNA STABILITY FACTOR 1"/>
    <property type="match status" value="1"/>
</dbReference>
<gene>
    <name evidence="3" type="ORF">CASFOL_041071</name>
</gene>
<dbReference type="Pfam" id="PF24620">
    <property type="entry name" value="DUF7625"/>
    <property type="match status" value="1"/>
</dbReference>
<evidence type="ECO:0000313" key="3">
    <source>
        <dbReference type="EMBL" id="KAL3615410.1"/>
    </source>
</evidence>
<dbReference type="InterPro" id="IPR021139">
    <property type="entry name" value="NYN"/>
</dbReference>
<dbReference type="EMBL" id="JAVIJP010000100">
    <property type="protein sequence ID" value="KAL3615410.1"/>
    <property type="molecule type" value="Genomic_DNA"/>
</dbReference>
<evidence type="ECO:0000259" key="1">
    <source>
        <dbReference type="Pfam" id="PF01936"/>
    </source>
</evidence>
<evidence type="ECO:0000313" key="4">
    <source>
        <dbReference type="Proteomes" id="UP001632038"/>
    </source>
</evidence>
<dbReference type="InterPro" id="IPR056042">
    <property type="entry name" value="DUF7625"/>
</dbReference>
<name>A0ABD3BDG2_9LAMI</name>
<comment type="caution">
    <text evidence="3">The sequence shown here is derived from an EMBL/GenBank/DDBJ whole genome shotgun (WGS) entry which is preliminary data.</text>
</comment>
<dbReference type="CDD" id="cd10910">
    <property type="entry name" value="PIN_limkain_b1_N_like"/>
    <property type="match status" value="1"/>
</dbReference>
<dbReference type="PANTHER" id="PTHR14379">
    <property type="entry name" value="LIMKAIN B LKAP"/>
    <property type="match status" value="1"/>
</dbReference>
<evidence type="ECO:0000259" key="2">
    <source>
        <dbReference type="Pfam" id="PF24620"/>
    </source>
</evidence>
<protein>
    <recommendedName>
        <fullName evidence="5">NYN domain-containing protein</fullName>
    </recommendedName>
</protein>
<dbReference type="Proteomes" id="UP001632038">
    <property type="component" value="Unassembled WGS sequence"/>
</dbReference>
<organism evidence="3 4">
    <name type="scientific">Castilleja foliolosa</name>
    <dbReference type="NCBI Taxonomy" id="1961234"/>
    <lineage>
        <taxon>Eukaryota</taxon>
        <taxon>Viridiplantae</taxon>
        <taxon>Streptophyta</taxon>
        <taxon>Embryophyta</taxon>
        <taxon>Tracheophyta</taxon>
        <taxon>Spermatophyta</taxon>
        <taxon>Magnoliopsida</taxon>
        <taxon>eudicotyledons</taxon>
        <taxon>Gunneridae</taxon>
        <taxon>Pentapetalae</taxon>
        <taxon>asterids</taxon>
        <taxon>lamiids</taxon>
        <taxon>Lamiales</taxon>
        <taxon>Orobanchaceae</taxon>
        <taxon>Pedicularideae</taxon>
        <taxon>Castillejinae</taxon>
        <taxon>Castilleja</taxon>
    </lineage>
</organism>
<dbReference type="Gene3D" id="3.40.50.1010">
    <property type="entry name" value="5'-nuclease"/>
    <property type="match status" value="1"/>
</dbReference>
<dbReference type="Pfam" id="PF01936">
    <property type="entry name" value="NYN"/>
    <property type="match status" value="1"/>
</dbReference>
<evidence type="ECO:0008006" key="5">
    <source>
        <dbReference type="Google" id="ProtNLM"/>
    </source>
</evidence>